<name>A0ABY1CU21_MYXFU</name>
<dbReference type="EMBL" id="FOIB01000012">
    <property type="protein sequence ID" value="SEU37231.1"/>
    <property type="molecule type" value="Genomic_DNA"/>
</dbReference>
<dbReference type="PANTHER" id="PTHR46401">
    <property type="entry name" value="GLYCOSYLTRANSFERASE WBBK-RELATED"/>
    <property type="match status" value="1"/>
</dbReference>
<feature type="domain" description="Glycosyltransferase subfamily 4-like N-terminal" evidence="3">
    <location>
        <begin position="57"/>
        <end position="231"/>
    </location>
</feature>
<keyword evidence="1" id="KW-0808">Transferase</keyword>
<dbReference type="Pfam" id="PF13439">
    <property type="entry name" value="Glyco_transf_4"/>
    <property type="match status" value="1"/>
</dbReference>
<comment type="caution">
    <text evidence="4">The sequence shown here is derived from an EMBL/GenBank/DDBJ whole genome shotgun (WGS) entry which is preliminary data.</text>
</comment>
<proteinExistence type="predicted"/>
<dbReference type="Gene3D" id="3.40.50.2000">
    <property type="entry name" value="Glycogen Phosphorylase B"/>
    <property type="match status" value="2"/>
</dbReference>
<reference evidence="4 5" key="1">
    <citation type="submission" date="2016-10" db="EMBL/GenBank/DDBJ databases">
        <authorList>
            <person name="Varghese N."/>
            <person name="Submissions S."/>
        </authorList>
    </citation>
    <scope>NUCLEOTIDE SEQUENCE [LARGE SCALE GENOMIC DNA]</scope>
    <source>
        <strain evidence="4 5">DSM 16525</strain>
    </source>
</reference>
<evidence type="ECO:0000313" key="4">
    <source>
        <dbReference type="EMBL" id="SEU37231.1"/>
    </source>
</evidence>
<organism evidence="4 5">
    <name type="scientific">Myxococcus fulvus</name>
    <dbReference type="NCBI Taxonomy" id="33"/>
    <lineage>
        <taxon>Bacteria</taxon>
        <taxon>Pseudomonadati</taxon>
        <taxon>Myxococcota</taxon>
        <taxon>Myxococcia</taxon>
        <taxon>Myxococcales</taxon>
        <taxon>Cystobacterineae</taxon>
        <taxon>Myxococcaceae</taxon>
        <taxon>Myxococcus</taxon>
    </lineage>
</organism>
<dbReference type="InterPro" id="IPR028098">
    <property type="entry name" value="Glyco_trans_4-like_N"/>
</dbReference>
<dbReference type="CDD" id="cd03801">
    <property type="entry name" value="GT4_PimA-like"/>
    <property type="match status" value="1"/>
</dbReference>
<dbReference type="Pfam" id="PF00534">
    <property type="entry name" value="Glycos_transf_1"/>
    <property type="match status" value="1"/>
</dbReference>
<evidence type="ECO:0000259" key="3">
    <source>
        <dbReference type="Pfam" id="PF13439"/>
    </source>
</evidence>
<dbReference type="SUPFAM" id="SSF53756">
    <property type="entry name" value="UDP-Glycosyltransferase/glycogen phosphorylase"/>
    <property type="match status" value="1"/>
</dbReference>
<dbReference type="PANTHER" id="PTHR46401:SF2">
    <property type="entry name" value="GLYCOSYLTRANSFERASE WBBK-RELATED"/>
    <property type="match status" value="1"/>
</dbReference>
<keyword evidence="5" id="KW-1185">Reference proteome</keyword>
<evidence type="ECO:0000313" key="5">
    <source>
        <dbReference type="Proteomes" id="UP000183760"/>
    </source>
</evidence>
<dbReference type="InterPro" id="IPR001296">
    <property type="entry name" value="Glyco_trans_1"/>
</dbReference>
<dbReference type="Proteomes" id="UP000183760">
    <property type="component" value="Unassembled WGS sequence"/>
</dbReference>
<sequence>MSAPPRSHGTEALSVWVGGERGKRGGWPRRVRRDSTHDVASASGIVYASFDRFPAPKGAAVHIRAFVEALGAAFGGVDLLALRDGPTASAEPRPLVEGVTYHPLEARGRDLVAQALSFRTHLAAWWRNRPRARVVHVRSIFEGYPVATRKAALTDALVFEVNGLPSIELKYHHPDVADDAELMLKLVAQEDACIASADLLVTPSEVTAEYLVKRGAQASKVRVIPNGVELEVFRHAPPRIRAPGQPVRLLYSGTMTSWQGVHHAIEALRLLREQMPAVLTLVGPLRKHQRKVMLDRCGDLLLEGAVELREPLPQAELAALHHACDAVLVPLPVNDRNCVQGCCPLKLLEAMASGTPVIASNLPVVRTLAGPDEVLLVRPGSPKAIMEAVKDLCANAELGPSLSHRARARVERDFSWERAREALVSAYETELGMTRRDTGVIPREERRA</sequence>
<protein>
    <submittedName>
        <fullName evidence="4">Glycosyltransferase involved in cell wall bisynthesis</fullName>
    </submittedName>
</protein>
<feature type="domain" description="Glycosyl transferase family 1" evidence="2">
    <location>
        <begin position="241"/>
        <end position="407"/>
    </location>
</feature>
<accession>A0ABY1CU21</accession>
<evidence type="ECO:0000259" key="2">
    <source>
        <dbReference type="Pfam" id="PF00534"/>
    </source>
</evidence>
<gene>
    <name evidence="4" type="ORF">SAMN05443572_11221</name>
</gene>
<evidence type="ECO:0000256" key="1">
    <source>
        <dbReference type="ARBA" id="ARBA00022679"/>
    </source>
</evidence>